<evidence type="ECO:0000256" key="1">
    <source>
        <dbReference type="SAM" id="Coils"/>
    </source>
</evidence>
<dbReference type="AlphaFoldDB" id="A0A6H5G4S3"/>
<keyword evidence="3" id="KW-1185">Reference proteome</keyword>
<feature type="coiled-coil region" evidence="1">
    <location>
        <begin position="221"/>
        <end position="252"/>
    </location>
</feature>
<evidence type="ECO:0000313" key="2">
    <source>
        <dbReference type="EMBL" id="CAA9997200.1"/>
    </source>
</evidence>
<proteinExistence type="predicted"/>
<accession>A0A6H5G4S3</accession>
<sequence length="252" mass="28817">MSDYPINRGAGRSPLSRPNGPSAELWNYFLLVSSWMHLRVSSGRRHRSKDGFPKTPTIRSLAFSPLRTNAFKESLLRTKVCLTREVCLSTGVENIKNKPGTYMKFRQIVGGTAARQLDFICSPYRSRHCGSSCRTAGGYRYRNTSIVFVRVLAWRSRFGQCSVPLHLRSQCILPFTSSSLTYILENDSLGIPNRGFRLTFYRDGRLGFQLVGRRGGGEEEEEEEVVVVMVKEEEMEELEEEKEVEEQKEEEE</sequence>
<dbReference type="Proteomes" id="UP000479000">
    <property type="component" value="Unassembled WGS sequence"/>
</dbReference>
<dbReference type="EMBL" id="CADCXU010005536">
    <property type="protein sequence ID" value="CAA9997200.1"/>
    <property type="molecule type" value="Genomic_DNA"/>
</dbReference>
<keyword evidence="1" id="KW-0175">Coiled coil</keyword>
<evidence type="ECO:0000313" key="3">
    <source>
        <dbReference type="Proteomes" id="UP000479000"/>
    </source>
</evidence>
<reference evidence="2 3" key="1">
    <citation type="submission" date="2020-02" db="EMBL/GenBank/DDBJ databases">
        <authorList>
            <person name="Ferguson B K."/>
        </authorList>
    </citation>
    <scope>NUCLEOTIDE SEQUENCE [LARGE SCALE GENOMIC DNA]</scope>
</reference>
<name>A0A6H5G4S3_9HEMI</name>
<gene>
    <name evidence="2" type="ORF">NTEN_LOCUS3532</name>
</gene>
<protein>
    <submittedName>
        <fullName evidence="2">Uncharacterized protein</fullName>
    </submittedName>
</protein>
<organism evidence="2 3">
    <name type="scientific">Nesidiocoris tenuis</name>
    <dbReference type="NCBI Taxonomy" id="355587"/>
    <lineage>
        <taxon>Eukaryota</taxon>
        <taxon>Metazoa</taxon>
        <taxon>Ecdysozoa</taxon>
        <taxon>Arthropoda</taxon>
        <taxon>Hexapoda</taxon>
        <taxon>Insecta</taxon>
        <taxon>Pterygota</taxon>
        <taxon>Neoptera</taxon>
        <taxon>Paraneoptera</taxon>
        <taxon>Hemiptera</taxon>
        <taxon>Heteroptera</taxon>
        <taxon>Panheteroptera</taxon>
        <taxon>Cimicomorpha</taxon>
        <taxon>Miridae</taxon>
        <taxon>Dicyphina</taxon>
        <taxon>Nesidiocoris</taxon>
    </lineage>
</organism>